<protein>
    <submittedName>
        <fullName evidence="6">Uncharacterized protein</fullName>
    </submittedName>
</protein>
<reference evidence="6 7" key="1">
    <citation type="submission" date="2018-01" db="EMBL/GenBank/DDBJ databases">
        <title>Draft genome of the strawberry crown rot pathogen Phytophthora cactorum.</title>
        <authorList>
            <person name="Armitage A.D."/>
            <person name="Lysoe E."/>
            <person name="Nellist C.F."/>
            <person name="Harrison R.J."/>
            <person name="Brurberg M.B."/>
        </authorList>
    </citation>
    <scope>NUCLEOTIDE SEQUENCE [LARGE SCALE GENOMIC DNA]</scope>
    <source>
        <strain evidence="6 7">10300</strain>
    </source>
</reference>
<evidence type="ECO:0000313" key="2">
    <source>
        <dbReference type="EMBL" id="KAG2886515.1"/>
    </source>
</evidence>
<dbReference type="Proteomes" id="UP000251314">
    <property type="component" value="Unassembled WGS sequence"/>
</dbReference>
<evidence type="ECO:0000313" key="4">
    <source>
        <dbReference type="EMBL" id="KAG2977820.1"/>
    </source>
</evidence>
<evidence type="ECO:0000313" key="3">
    <source>
        <dbReference type="EMBL" id="KAG2896734.1"/>
    </source>
</evidence>
<gene>
    <name evidence="6" type="ORF">PC110_g22094</name>
    <name evidence="1" type="ORF">PC113_g20948</name>
    <name evidence="2" type="ORF">PC115_g20660</name>
    <name evidence="3" type="ORF">PC117_g22929</name>
    <name evidence="4" type="ORF">PC118_g12655</name>
    <name evidence="5" type="ORF">PC129_g20805</name>
</gene>
<dbReference type="Proteomes" id="UP000697107">
    <property type="component" value="Unassembled WGS sequence"/>
</dbReference>
<name>A0A329RDF6_9STRA</name>
<dbReference type="Proteomes" id="UP000760860">
    <property type="component" value="Unassembled WGS sequence"/>
</dbReference>
<evidence type="ECO:0000313" key="1">
    <source>
        <dbReference type="EMBL" id="KAG2831360.1"/>
    </source>
</evidence>
<dbReference type="EMBL" id="MJFZ01001749">
    <property type="protein sequence ID" value="RAW21462.1"/>
    <property type="molecule type" value="Genomic_DNA"/>
</dbReference>
<evidence type="ECO:0000313" key="7">
    <source>
        <dbReference type="Proteomes" id="UP000251314"/>
    </source>
</evidence>
<dbReference type="EMBL" id="RCMV01001537">
    <property type="protein sequence ID" value="KAG3208163.1"/>
    <property type="molecule type" value="Genomic_DNA"/>
</dbReference>
<dbReference type="EMBL" id="RCML01000412">
    <property type="protein sequence ID" value="KAG2977820.1"/>
    <property type="molecule type" value="Genomic_DNA"/>
</dbReference>
<comment type="caution">
    <text evidence="6">The sequence shown here is derived from an EMBL/GenBank/DDBJ whole genome shotgun (WGS) entry which is preliminary data.</text>
</comment>
<dbReference type="Proteomes" id="UP000736787">
    <property type="component" value="Unassembled WGS sequence"/>
</dbReference>
<organism evidence="6 7">
    <name type="scientific">Phytophthora cactorum</name>
    <dbReference type="NCBI Taxonomy" id="29920"/>
    <lineage>
        <taxon>Eukaryota</taxon>
        <taxon>Sar</taxon>
        <taxon>Stramenopiles</taxon>
        <taxon>Oomycota</taxon>
        <taxon>Peronosporomycetes</taxon>
        <taxon>Peronosporales</taxon>
        <taxon>Peronosporaceae</taxon>
        <taxon>Phytophthora</taxon>
    </lineage>
</organism>
<dbReference type="VEuPathDB" id="FungiDB:PC110_g22094"/>
<reference evidence="1" key="2">
    <citation type="submission" date="2018-10" db="EMBL/GenBank/DDBJ databases">
        <title>Effector identification in a new, highly contiguous assembly of the strawberry crown rot pathogen Phytophthora cactorum.</title>
        <authorList>
            <person name="Armitage A.D."/>
            <person name="Nellist C.F."/>
            <person name="Bates H."/>
            <person name="Vickerstaff R.J."/>
            <person name="Harrison R.J."/>
        </authorList>
    </citation>
    <scope>NUCLEOTIDE SEQUENCE</scope>
    <source>
        <strain evidence="1">15-7</strain>
        <strain evidence="2">4032</strain>
        <strain evidence="3">4040</strain>
        <strain evidence="4">P415</strain>
        <strain evidence="5">P421</strain>
    </source>
</reference>
<dbReference type="EMBL" id="RCMI01001336">
    <property type="protein sequence ID" value="KAG2886515.1"/>
    <property type="molecule type" value="Genomic_DNA"/>
</dbReference>
<accession>A0A329RDF6</accession>
<sequence length="32" mass="3529">MDIEVDVGREGLELGRIFSCRDVAARGNGHKQ</sequence>
<evidence type="ECO:0000313" key="5">
    <source>
        <dbReference type="EMBL" id="KAG3208163.1"/>
    </source>
</evidence>
<keyword evidence="7" id="KW-1185">Reference proteome</keyword>
<evidence type="ECO:0000313" key="6">
    <source>
        <dbReference type="EMBL" id="RAW21462.1"/>
    </source>
</evidence>
<dbReference type="Proteomes" id="UP000735874">
    <property type="component" value="Unassembled WGS sequence"/>
</dbReference>
<dbReference type="AlphaFoldDB" id="A0A329RDF6"/>
<dbReference type="EMBL" id="RCMK01001325">
    <property type="protein sequence ID" value="KAG2896734.1"/>
    <property type="molecule type" value="Genomic_DNA"/>
</dbReference>
<dbReference type="Proteomes" id="UP000774804">
    <property type="component" value="Unassembled WGS sequence"/>
</dbReference>
<dbReference type="EMBL" id="RCMG01001282">
    <property type="protein sequence ID" value="KAG2831360.1"/>
    <property type="molecule type" value="Genomic_DNA"/>
</dbReference>
<proteinExistence type="predicted"/>